<sequence length="228" mass="26081">MPWFLWGDLNYPDICWRSNTAKHKQSMRFLESIDDNFLSQVMEDPTRNGVLLDLKLTNREGLIRDVKVGGSLGSIDHEIVEFTIKQGGSRTATCGDQKCLRTGRKHVIPVFKKGKKEDPGIYWPVSLTSIPRKVMVDFILEAISTHMEDKKVIRYSQHGFTEGIQKDLDRLERQAERNRLKLHNGKCRVLHLGNNPGHQYRLGDDLLESSSAEKDHGVLVDNNLSMKK</sequence>
<name>A0A3M0L3T1_HIRRU</name>
<reference evidence="1 2" key="1">
    <citation type="submission" date="2018-07" db="EMBL/GenBank/DDBJ databases">
        <title>A high quality draft genome assembly of the barn swallow (H. rustica rustica).</title>
        <authorList>
            <person name="Formenti G."/>
            <person name="Chiara M."/>
            <person name="Poveda L."/>
            <person name="Francoijs K.-J."/>
            <person name="Bonisoli-Alquati A."/>
            <person name="Canova L."/>
            <person name="Gianfranceschi L."/>
            <person name="Horner D.S."/>
            <person name="Saino N."/>
        </authorList>
    </citation>
    <scope>NUCLEOTIDE SEQUENCE [LARGE SCALE GENOMIC DNA]</scope>
    <source>
        <strain evidence="1">Chelidonia</strain>
        <tissue evidence="1">Blood</tissue>
    </source>
</reference>
<dbReference type="EMBL" id="QRBI01000093">
    <property type="protein sequence ID" value="RMC20262.1"/>
    <property type="molecule type" value="Genomic_DNA"/>
</dbReference>
<gene>
    <name evidence="1" type="ORF">DUI87_01108</name>
</gene>
<dbReference type="AlphaFoldDB" id="A0A3M0L3T1"/>
<proteinExistence type="predicted"/>
<dbReference type="OrthoDB" id="9222165at2759"/>
<evidence type="ECO:0008006" key="3">
    <source>
        <dbReference type="Google" id="ProtNLM"/>
    </source>
</evidence>
<dbReference type="STRING" id="333673.A0A3M0L3T1"/>
<evidence type="ECO:0000313" key="1">
    <source>
        <dbReference type="EMBL" id="RMC20262.1"/>
    </source>
</evidence>
<dbReference type="PANTHER" id="PTHR33395:SF22">
    <property type="entry name" value="REVERSE TRANSCRIPTASE DOMAIN-CONTAINING PROTEIN"/>
    <property type="match status" value="1"/>
</dbReference>
<accession>A0A3M0L3T1</accession>
<evidence type="ECO:0000313" key="2">
    <source>
        <dbReference type="Proteomes" id="UP000269221"/>
    </source>
</evidence>
<organism evidence="1 2">
    <name type="scientific">Hirundo rustica rustica</name>
    <dbReference type="NCBI Taxonomy" id="333673"/>
    <lineage>
        <taxon>Eukaryota</taxon>
        <taxon>Metazoa</taxon>
        <taxon>Chordata</taxon>
        <taxon>Craniata</taxon>
        <taxon>Vertebrata</taxon>
        <taxon>Euteleostomi</taxon>
        <taxon>Archelosauria</taxon>
        <taxon>Archosauria</taxon>
        <taxon>Dinosauria</taxon>
        <taxon>Saurischia</taxon>
        <taxon>Theropoda</taxon>
        <taxon>Coelurosauria</taxon>
        <taxon>Aves</taxon>
        <taxon>Neognathae</taxon>
        <taxon>Neoaves</taxon>
        <taxon>Telluraves</taxon>
        <taxon>Australaves</taxon>
        <taxon>Passeriformes</taxon>
        <taxon>Sylvioidea</taxon>
        <taxon>Hirundinidae</taxon>
        <taxon>Hirundo</taxon>
    </lineage>
</organism>
<dbReference type="PANTHER" id="PTHR33395">
    <property type="entry name" value="TRANSCRIPTASE, PUTATIVE-RELATED-RELATED"/>
    <property type="match status" value="1"/>
</dbReference>
<keyword evidence="2" id="KW-1185">Reference proteome</keyword>
<dbReference type="GO" id="GO:0031012">
    <property type="term" value="C:extracellular matrix"/>
    <property type="evidence" value="ECO:0007669"/>
    <property type="project" value="TreeGrafter"/>
</dbReference>
<protein>
    <recommendedName>
        <fullName evidence="3">Reverse transcriptase domain-containing protein</fullName>
    </recommendedName>
</protein>
<dbReference type="GO" id="GO:0061343">
    <property type="term" value="P:cell adhesion involved in heart morphogenesis"/>
    <property type="evidence" value="ECO:0007669"/>
    <property type="project" value="TreeGrafter"/>
</dbReference>
<dbReference type="Proteomes" id="UP000269221">
    <property type="component" value="Unassembled WGS sequence"/>
</dbReference>
<comment type="caution">
    <text evidence="1">The sequence shown here is derived from an EMBL/GenBank/DDBJ whole genome shotgun (WGS) entry which is preliminary data.</text>
</comment>
<dbReference type="GO" id="GO:0007508">
    <property type="term" value="P:larval heart development"/>
    <property type="evidence" value="ECO:0007669"/>
    <property type="project" value="TreeGrafter"/>
</dbReference>